<dbReference type="EMBL" id="CALNXI010000490">
    <property type="protein sequence ID" value="CAH3028084.1"/>
    <property type="molecule type" value="Genomic_DNA"/>
</dbReference>
<keyword evidence="2" id="KW-0472">Membrane</keyword>
<dbReference type="Proteomes" id="UP001159427">
    <property type="component" value="Unassembled WGS sequence"/>
</dbReference>
<keyword evidence="4" id="KW-1185">Reference proteome</keyword>
<evidence type="ECO:0000313" key="4">
    <source>
        <dbReference type="Proteomes" id="UP001159427"/>
    </source>
</evidence>
<feature type="transmembrane region" description="Helical" evidence="2">
    <location>
        <begin position="12"/>
        <end position="31"/>
    </location>
</feature>
<accession>A0ABN8MHL1</accession>
<evidence type="ECO:0000256" key="2">
    <source>
        <dbReference type="SAM" id="Phobius"/>
    </source>
</evidence>
<gene>
    <name evidence="3" type="ORF">PEVE_00033133</name>
</gene>
<keyword evidence="2" id="KW-0812">Transmembrane</keyword>
<sequence>MSSKSGAVCLNAGTVLTVLCLLLYSAGFIRIELKFNDHDARLLAVEDVIAQMHSRKQRFMMDDTSIQGTVEPVSLPVHYNTPNNSKMVLHRFTRQVTSNKPFENSTKIRLILEDVVTSSFKKMCQNTGTWNVCPRGLPGPPGRDGPKGDKGDRGRRDKKGMKRKTRNYGVTRSKRRKRSER</sequence>
<proteinExistence type="predicted"/>
<keyword evidence="2" id="KW-1133">Transmembrane helix</keyword>
<reference evidence="3 4" key="1">
    <citation type="submission" date="2022-05" db="EMBL/GenBank/DDBJ databases">
        <authorList>
            <consortium name="Genoscope - CEA"/>
            <person name="William W."/>
        </authorList>
    </citation>
    <scope>NUCLEOTIDE SEQUENCE [LARGE SCALE GENOMIC DNA]</scope>
</reference>
<name>A0ABN8MHL1_9CNID</name>
<evidence type="ECO:0000313" key="3">
    <source>
        <dbReference type="EMBL" id="CAH3028084.1"/>
    </source>
</evidence>
<protein>
    <submittedName>
        <fullName evidence="3">Uncharacterized protein</fullName>
    </submittedName>
</protein>
<feature type="compositionally biased region" description="Basic residues" evidence="1">
    <location>
        <begin position="156"/>
        <end position="181"/>
    </location>
</feature>
<feature type="region of interest" description="Disordered" evidence="1">
    <location>
        <begin position="132"/>
        <end position="181"/>
    </location>
</feature>
<comment type="caution">
    <text evidence="3">The sequence shown here is derived from an EMBL/GenBank/DDBJ whole genome shotgun (WGS) entry which is preliminary data.</text>
</comment>
<evidence type="ECO:0000256" key="1">
    <source>
        <dbReference type="SAM" id="MobiDB-lite"/>
    </source>
</evidence>
<feature type="compositionally biased region" description="Basic and acidic residues" evidence="1">
    <location>
        <begin position="144"/>
        <end position="155"/>
    </location>
</feature>
<organism evidence="3 4">
    <name type="scientific">Porites evermanni</name>
    <dbReference type="NCBI Taxonomy" id="104178"/>
    <lineage>
        <taxon>Eukaryota</taxon>
        <taxon>Metazoa</taxon>
        <taxon>Cnidaria</taxon>
        <taxon>Anthozoa</taxon>
        <taxon>Hexacorallia</taxon>
        <taxon>Scleractinia</taxon>
        <taxon>Fungiina</taxon>
        <taxon>Poritidae</taxon>
        <taxon>Porites</taxon>
    </lineage>
</organism>